<sequence>MPAQTTRLVIRPTLIVLTSMLGVYTFAAYKTNQNTDSYLSRYPLNTNTGYWIISNAYEARQSYEFDKITQRRQQWMRKMDNVFPPAIACRIVTIYTDAADYWKDIQDTDRALATIGILATAIIASRLFPRSFPRVLRSLFHHPFSGRSVTLLTSAFNHLSSSHLVGNLSGLWFAGVGYQWLSQDCPPVNLSIEEANSCYHLLAFTFASGSFSMLCNHLYEVALYRSRVRLFGPTSLATLTFKTGWQVTPTCGISGVIYAVVAVALLGFGDDKARLPLGQEIPAWMLSIPLLLFETAGLLAKRPFLSMKHVAHIAGFVFGALYVQCGMGTWETARVAVARATGRAMPVKVIYPRSSFDSIQDTQTH</sequence>
<feature type="domain" description="Peptidase S54 rhomboid" evidence="8">
    <location>
        <begin position="149"/>
        <end position="323"/>
    </location>
</feature>
<organism evidence="9 10">
    <name type="scientific">Ceriporiopsis subvermispora (strain B)</name>
    <name type="common">White-rot fungus</name>
    <name type="synonym">Gelatoporia subvermispora</name>
    <dbReference type="NCBI Taxonomy" id="914234"/>
    <lineage>
        <taxon>Eukaryota</taxon>
        <taxon>Fungi</taxon>
        <taxon>Dikarya</taxon>
        <taxon>Basidiomycota</taxon>
        <taxon>Agaricomycotina</taxon>
        <taxon>Agaricomycetes</taxon>
        <taxon>Polyporales</taxon>
        <taxon>Gelatoporiaceae</taxon>
        <taxon>Gelatoporia</taxon>
    </lineage>
</organism>
<keyword evidence="5 7" id="KW-1133">Transmembrane helix</keyword>
<feature type="transmembrane region" description="Helical" evidence="7">
    <location>
        <begin position="251"/>
        <end position="269"/>
    </location>
</feature>
<dbReference type="GO" id="GO:0004252">
    <property type="term" value="F:serine-type endopeptidase activity"/>
    <property type="evidence" value="ECO:0007669"/>
    <property type="project" value="InterPro"/>
</dbReference>
<feature type="transmembrane region" description="Helical" evidence="7">
    <location>
        <begin position="281"/>
        <end position="300"/>
    </location>
</feature>
<evidence type="ECO:0000313" key="9">
    <source>
        <dbReference type="EMBL" id="EMD35734.1"/>
    </source>
</evidence>
<dbReference type="HOGENOM" id="CLU_034022_1_0_1"/>
<dbReference type="SUPFAM" id="SSF144091">
    <property type="entry name" value="Rhomboid-like"/>
    <property type="match status" value="1"/>
</dbReference>
<dbReference type="Proteomes" id="UP000016930">
    <property type="component" value="Unassembled WGS sequence"/>
</dbReference>
<evidence type="ECO:0000256" key="3">
    <source>
        <dbReference type="ARBA" id="ARBA00022692"/>
    </source>
</evidence>
<feature type="transmembrane region" description="Helical" evidence="7">
    <location>
        <begin position="164"/>
        <end position="181"/>
    </location>
</feature>
<evidence type="ECO:0000259" key="8">
    <source>
        <dbReference type="Pfam" id="PF01694"/>
    </source>
</evidence>
<dbReference type="AlphaFoldDB" id="M2PI02"/>
<keyword evidence="3 7" id="KW-0812">Transmembrane</keyword>
<dbReference type="Pfam" id="PF01694">
    <property type="entry name" value="Rhomboid"/>
    <property type="match status" value="1"/>
</dbReference>
<dbReference type="Gene3D" id="1.20.1540.10">
    <property type="entry name" value="Rhomboid-like"/>
    <property type="match status" value="1"/>
</dbReference>
<keyword evidence="6 7" id="KW-0472">Membrane</keyword>
<feature type="transmembrane region" description="Helical" evidence="7">
    <location>
        <begin position="111"/>
        <end position="128"/>
    </location>
</feature>
<feature type="transmembrane region" description="Helical" evidence="7">
    <location>
        <begin position="12"/>
        <end position="29"/>
    </location>
</feature>
<accession>M2PI02</accession>
<evidence type="ECO:0000256" key="7">
    <source>
        <dbReference type="SAM" id="Phobius"/>
    </source>
</evidence>
<dbReference type="InterPro" id="IPR050925">
    <property type="entry name" value="Rhomboid_protease_S54"/>
</dbReference>
<reference evidence="9 10" key="1">
    <citation type="journal article" date="2012" name="Proc. Natl. Acad. Sci. U.S.A.">
        <title>Comparative genomics of Ceriporiopsis subvermispora and Phanerochaete chrysosporium provide insight into selective ligninolysis.</title>
        <authorList>
            <person name="Fernandez-Fueyo E."/>
            <person name="Ruiz-Duenas F.J."/>
            <person name="Ferreira P."/>
            <person name="Floudas D."/>
            <person name="Hibbett D.S."/>
            <person name="Canessa P."/>
            <person name="Larrondo L.F."/>
            <person name="James T.Y."/>
            <person name="Seelenfreund D."/>
            <person name="Lobos S."/>
            <person name="Polanco R."/>
            <person name="Tello M."/>
            <person name="Honda Y."/>
            <person name="Watanabe T."/>
            <person name="Watanabe T."/>
            <person name="Ryu J.S."/>
            <person name="Kubicek C.P."/>
            <person name="Schmoll M."/>
            <person name="Gaskell J."/>
            <person name="Hammel K.E."/>
            <person name="St John F.J."/>
            <person name="Vanden Wymelenberg A."/>
            <person name="Sabat G."/>
            <person name="Splinter BonDurant S."/>
            <person name="Syed K."/>
            <person name="Yadav J.S."/>
            <person name="Doddapaneni H."/>
            <person name="Subramanian V."/>
            <person name="Lavin J.L."/>
            <person name="Oguiza J.A."/>
            <person name="Perez G."/>
            <person name="Pisabarro A.G."/>
            <person name="Ramirez L."/>
            <person name="Santoyo F."/>
            <person name="Master E."/>
            <person name="Coutinho P.M."/>
            <person name="Henrissat B."/>
            <person name="Lombard V."/>
            <person name="Magnuson J.K."/>
            <person name="Kuees U."/>
            <person name="Hori C."/>
            <person name="Igarashi K."/>
            <person name="Samejima M."/>
            <person name="Held B.W."/>
            <person name="Barry K.W."/>
            <person name="LaButti K.M."/>
            <person name="Lapidus A."/>
            <person name="Lindquist E.A."/>
            <person name="Lucas S.M."/>
            <person name="Riley R."/>
            <person name="Salamov A.A."/>
            <person name="Hoffmeister D."/>
            <person name="Schwenk D."/>
            <person name="Hadar Y."/>
            <person name="Yarden O."/>
            <person name="de Vries R.P."/>
            <person name="Wiebenga A."/>
            <person name="Stenlid J."/>
            <person name="Eastwood D."/>
            <person name="Grigoriev I.V."/>
            <person name="Berka R.M."/>
            <person name="Blanchette R.A."/>
            <person name="Kersten P."/>
            <person name="Martinez A.T."/>
            <person name="Vicuna R."/>
            <person name="Cullen D."/>
        </authorList>
    </citation>
    <scope>NUCLEOTIDE SEQUENCE [LARGE SCALE GENOMIC DNA]</scope>
    <source>
        <strain evidence="9 10">B</strain>
    </source>
</reference>
<dbReference type="EMBL" id="KB445799">
    <property type="protein sequence ID" value="EMD35734.1"/>
    <property type="molecule type" value="Genomic_DNA"/>
</dbReference>
<evidence type="ECO:0000256" key="2">
    <source>
        <dbReference type="ARBA" id="ARBA00009045"/>
    </source>
</evidence>
<evidence type="ECO:0000256" key="1">
    <source>
        <dbReference type="ARBA" id="ARBA00004141"/>
    </source>
</evidence>
<dbReference type="OrthoDB" id="10260614at2759"/>
<evidence type="ECO:0000256" key="5">
    <source>
        <dbReference type="ARBA" id="ARBA00022989"/>
    </source>
</evidence>
<dbReference type="STRING" id="914234.M2PI02"/>
<keyword evidence="4" id="KW-0378">Hydrolase</keyword>
<feature type="transmembrane region" description="Helical" evidence="7">
    <location>
        <begin position="201"/>
        <end position="219"/>
    </location>
</feature>
<dbReference type="GO" id="GO:0006465">
    <property type="term" value="P:signal peptide processing"/>
    <property type="evidence" value="ECO:0007669"/>
    <property type="project" value="TreeGrafter"/>
</dbReference>
<dbReference type="PANTHER" id="PTHR43731:SF14">
    <property type="entry name" value="PRESENILIN-ASSOCIATED RHOMBOID-LIKE PROTEIN, MITOCHONDRIAL"/>
    <property type="match status" value="1"/>
</dbReference>
<name>M2PI02_CERS8</name>
<dbReference type="InterPro" id="IPR035952">
    <property type="entry name" value="Rhomboid-like_sf"/>
</dbReference>
<evidence type="ECO:0000313" key="10">
    <source>
        <dbReference type="Proteomes" id="UP000016930"/>
    </source>
</evidence>
<dbReference type="GO" id="GO:0016020">
    <property type="term" value="C:membrane"/>
    <property type="evidence" value="ECO:0007669"/>
    <property type="project" value="UniProtKB-SubCell"/>
</dbReference>
<gene>
    <name evidence="9" type="ORF">CERSUDRAFT_115690</name>
</gene>
<comment type="subcellular location">
    <subcellularLocation>
        <location evidence="1">Membrane</location>
        <topology evidence="1">Multi-pass membrane protein</topology>
    </subcellularLocation>
</comment>
<evidence type="ECO:0000256" key="4">
    <source>
        <dbReference type="ARBA" id="ARBA00022801"/>
    </source>
</evidence>
<evidence type="ECO:0000256" key="6">
    <source>
        <dbReference type="ARBA" id="ARBA00023136"/>
    </source>
</evidence>
<proteinExistence type="inferred from homology"/>
<comment type="similarity">
    <text evidence="2">Belongs to the peptidase S54 family.</text>
</comment>
<dbReference type="InterPro" id="IPR022764">
    <property type="entry name" value="Peptidase_S54_rhomboid_dom"/>
</dbReference>
<protein>
    <recommendedName>
        <fullName evidence="8">Peptidase S54 rhomboid domain-containing protein</fullName>
    </recommendedName>
</protein>
<dbReference type="PANTHER" id="PTHR43731">
    <property type="entry name" value="RHOMBOID PROTEASE"/>
    <property type="match status" value="1"/>
</dbReference>
<keyword evidence="10" id="KW-1185">Reference proteome</keyword>